<dbReference type="InterPro" id="IPR040009">
    <property type="entry name" value="Mtf2/C5D6.12-like"/>
</dbReference>
<feature type="domain" description="Mtf2-like C-terminal" evidence="2">
    <location>
        <begin position="152"/>
        <end position="336"/>
    </location>
</feature>
<accession>A0AAD7ET99</accession>
<evidence type="ECO:0000313" key="4">
    <source>
        <dbReference type="Proteomes" id="UP001218218"/>
    </source>
</evidence>
<dbReference type="PANTHER" id="PTHR39468:SF1">
    <property type="entry name" value="MTF2-LIKE C-TERMINAL DOMAIN-CONTAINING PROTEIN"/>
    <property type="match status" value="1"/>
</dbReference>
<name>A0AAD7ET99_9AGAR</name>
<gene>
    <name evidence="3" type="ORF">DFH08DRAFT_106762</name>
</gene>
<dbReference type="EMBL" id="JARIHO010000014">
    <property type="protein sequence ID" value="KAJ7350318.1"/>
    <property type="molecule type" value="Genomic_DNA"/>
</dbReference>
<dbReference type="InterPro" id="IPR043837">
    <property type="entry name" value="Mtf2-like_C"/>
</dbReference>
<dbReference type="Pfam" id="PF19189">
    <property type="entry name" value="Mtf2"/>
    <property type="match status" value="1"/>
</dbReference>
<evidence type="ECO:0000313" key="3">
    <source>
        <dbReference type="EMBL" id="KAJ7350318.1"/>
    </source>
</evidence>
<evidence type="ECO:0000256" key="1">
    <source>
        <dbReference type="SAM" id="MobiDB-lite"/>
    </source>
</evidence>
<evidence type="ECO:0000259" key="2">
    <source>
        <dbReference type="Pfam" id="PF19189"/>
    </source>
</evidence>
<dbReference type="Proteomes" id="UP001218218">
    <property type="component" value="Unassembled WGS sequence"/>
</dbReference>
<dbReference type="AlphaFoldDB" id="A0AAD7ET99"/>
<reference evidence="3" key="1">
    <citation type="submission" date="2023-03" db="EMBL/GenBank/DDBJ databases">
        <title>Massive genome expansion in bonnet fungi (Mycena s.s.) driven by repeated elements and novel gene families across ecological guilds.</title>
        <authorList>
            <consortium name="Lawrence Berkeley National Laboratory"/>
            <person name="Harder C.B."/>
            <person name="Miyauchi S."/>
            <person name="Viragh M."/>
            <person name="Kuo A."/>
            <person name="Thoen E."/>
            <person name="Andreopoulos B."/>
            <person name="Lu D."/>
            <person name="Skrede I."/>
            <person name="Drula E."/>
            <person name="Henrissat B."/>
            <person name="Morin E."/>
            <person name="Kohler A."/>
            <person name="Barry K."/>
            <person name="LaButti K."/>
            <person name="Morin E."/>
            <person name="Salamov A."/>
            <person name="Lipzen A."/>
            <person name="Mereny Z."/>
            <person name="Hegedus B."/>
            <person name="Baldrian P."/>
            <person name="Stursova M."/>
            <person name="Weitz H."/>
            <person name="Taylor A."/>
            <person name="Grigoriev I.V."/>
            <person name="Nagy L.G."/>
            <person name="Martin F."/>
            <person name="Kauserud H."/>
        </authorList>
    </citation>
    <scope>NUCLEOTIDE SEQUENCE</scope>
    <source>
        <strain evidence="3">CBHHK002</strain>
    </source>
</reference>
<sequence>MIPASSSRALCSRLCQIPETAYRIRNHSSKCLPPLSCSFRRVAYRNMSSQRQGFDPTWDHVFKNIQEEPPQIPHTGGPGVGPRRPRRQTMTAQEISAFNEIFNLIFDSMSEKAAASGESSLPANAGGTGMGDLFGTLRRHSKRMKWTAQSDEDLDRKKDEMDRCSSDRELLEWAMREVFGESQHYEQEFNKARAEQDDSGALPMLQPPTYPHLIALLMKTFRDKYRDPHLALSMFDYARHLSIASYVFGCSTSAYNELIATRWTCFRDLKGVHEALEEMYVNGVDMDNKTTELAEKVRQEVGDRNLWMDDEIGASGVWDMLNNIDRLVNRKEGTKRKPNETKKKKVPWNNWRALEQTDDIAPEWEFNKW</sequence>
<organism evidence="3 4">
    <name type="scientific">Mycena albidolilacea</name>
    <dbReference type="NCBI Taxonomy" id="1033008"/>
    <lineage>
        <taxon>Eukaryota</taxon>
        <taxon>Fungi</taxon>
        <taxon>Dikarya</taxon>
        <taxon>Basidiomycota</taxon>
        <taxon>Agaricomycotina</taxon>
        <taxon>Agaricomycetes</taxon>
        <taxon>Agaricomycetidae</taxon>
        <taxon>Agaricales</taxon>
        <taxon>Marasmiineae</taxon>
        <taxon>Mycenaceae</taxon>
        <taxon>Mycena</taxon>
    </lineage>
</organism>
<feature type="region of interest" description="Disordered" evidence="1">
    <location>
        <begin position="68"/>
        <end position="88"/>
    </location>
</feature>
<comment type="caution">
    <text evidence="3">The sequence shown here is derived from an EMBL/GenBank/DDBJ whole genome shotgun (WGS) entry which is preliminary data.</text>
</comment>
<keyword evidence="4" id="KW-1185">Reference proteome</keyword>
<protein>
    <recommendedName>
        <fullName evidence="2">Mtf2-like C-terminal domain-containing protein</fullName>
    </recommendedName>
</protein>
<dbReference type="GO" id="GO:0005739">
    <property type="term" value="C:mitochondrion"/>
    <property type="evidence" value="ECO:0007669"/>
    <property type="project" value="InterPro"/>
</dbReference>
<dbReference type="PANTHER" id="PTHR39468">
    <property type="entry name" value="CHROMOSOME 7, WHOLE GENOME SHOTGUN SEQUENCE"/>
    <property type="match status" value="1"/>
</dbReference>
<proteinExistence type="predicted"/>